<dbReference type="EMBL" id="JAUESC010000001">
    <property type="protein sequence ID" value="KAK0606811.1"/>
    <property type="molecule type" value="Genomic_DNA"/>
</dbReference>
<reference evidence="1" key="2">
    <citation type="submission" date="2023-06" db="EMBL/GenBank/DDBJ databases">
        <authorList>
            <person name="Swenson N.G."/>
            <person name="Wegrzyn J.L."/>
            <person name="Mcevoy S.L."/>
        </authorList>
    </citation>
    <scope>NUCLEOTIDE SEQUENCE</scope>
    <source>
        <strain evidence="1">NS2018</strain>
        <tissue evidence="1">Leaf</tissue>
    </source>
</reference>
<dbReference type="AlphaFoldDB" id="A0AA39SXA8"/>
<name>A0AA39SXA8_ACESA</name>
<keyword evidence="2" id="KW-1185">Reference proteome</keyword>
<gene>
    <name evidence="1" type="ORF">LWI29_004623</name>
</gene>
<organism evidence="1 2">
    <name type="scientific">Acer saccharum</name>
    <name type="common">Sugar maple</name>
    <dbReference type="NCBI Taxonomy" id="4024"/>
    <lineage>
        <taxon>Eukaryota</taxon>
        <taxon>Viridiplantae</taxon>
        <taxon>Streptophyta</taxon>
        <taxon>Embryophyta</taxon>
        <taxon>Tracheophyta</taxon>
        <taxon>Spermatophyta</taxon>
        <taxon>Magnoliopsida</taxon>
        <taxon>eudicotyledons</taxon>
        <taxon>Gunneridae</taxon>
        <taxon>Pentapetalae</taxon>
        <taxon>rosids</taxon>
        <taxon>malvids</taxon>
        <taxon>Sapindales</taxon>
        <taxon>Sapindaceae</taxon>
        <taxon>Hippocastanoideae</taxon>
        <taxon>Acereae</taxon>
        <taxon>Acer</taxon>
    </lineage>
</organism>
<reference evidence="1" key="1">
    <citation type="journal article" date="2022" name="Plant J.">
        <title>Strategies of tolerance reflected in two North American maple genomes.</title>
        <authorList>
            <person name="McEvoy S.L."/>
            <person name="Sezen U.U."/>
            <person name="Trouern-Trend A."/>
            <person name="McMahon S.M."/>
            <person name="Schaberg P.G."/>
            <person name="Yang J."/>
            <person name="Wegrzyn J.L."/>
            <person name="Swenson N.G."/>
        </authorList>
    </citation>
    <scope>NUCLEOTIDE SEQUENCE</scope>
    <source>
        <strain evidence="1">NS2018</strain>
    </source>
</reference>
<protein>
    <submittedName>
        <fullName evidence="1">Uncharacterized protein</fullName>
    </submittedName>
</protein>
<sequence length="116" mass="13009">MLKEHAFATGDESHSCYDKINEALNVLLERMEREGKPKPKLHQTLTAYTLSLISRLSSHFLDESQEQRRRRLSPSNNAAASSIFTGPPASFSGILYHHSSPSRGRVVGRQGWFGLL</sequence>
<evidence type="ECO:0000313" key="2">
    <source>
        <dbReference type="Proteomes" id="UP001168877"/>
    </source>
</evidence>
<dbReference type="Proteomes" id="UP001168877">
    <property type="component" value="Unassembled WGS sequence"/>
</dbReference>
<evidence type="ECO:0000313" key="1">
    <source>
        <dbReference type="EMBL" id="KAK0606811.1"/>
    </source>
</evidence>
<proteinExistence type="predicted"/>
<comment type="caution">
    <text evidence="1">The sequence shown here is derived from an EMBL/GenBank/DDBJ whole genome shotgun (WGS) entry which is preliminary data.</text>
</comment>
<accession>A0AA39SXA8</accession>